<keyword evidence="2" id="KW-1185">Reference proteome</keyword>
<name>A0ABU5SVJ1_9CYAN</name>
<protein>
    <submittedName>
        <fullName evidence="1">Uncharacterized protein</fullName>
    </submittedName>
</protein>
<sequence length="53" mass="5973">MTPPQSPASIVGITEERSHWPQLYSFAEDGISINKNANPKKEPYNKKLLTTMI</sequence>
<comment type="caution">
    <text evidence="1">The sequence shown here is derived from an EMBL/GenBank/DDBJ whole genome shotgun (WGS) entry which is preliminary data.</text>
</comment>
<evidence type="ECO:0000313" key="2">
    <source>
        <dbReference type="Proteomes" id="UP001302329"/>
    </source>
</evidence>
<reference evidence="1 2" key="1">
    <citation type="submission" date="2023-12" db="EMBL/GenBank/DDBJ databases">
        <title>Baltic Sea Cyanobacteria.</title>
        <authorList>
            <person name="Delbaje E."/>
            <person name="Fewer D.P."/>
            <person name="Shishido T.K."/>
        </authorList>
    </citation>
    <scope>NUCLEOTIDE SEQUENCE [LARGE SCALE GENOMIC DNA]</scope>
    <source>
        <strain evidence="1 2">UHCC 0281</strain>
    </source>
</reference>
<organism evidence="1 2">
    <name type="scientific">Cyanobium gracile UHCC 0281</name>
    <dbReference type="NCBI Taxonomy" id="3110309"/>
    <lineage>
        <taxon>Bacteria</taxon>
        <taxon>Bacillati</taxon>
        <taxon>Cyanobacteriota</taxon>
        <taxon>Cyanophyceae</taxon>
        <taxon>Synechococcales</taxon>
        <taxon>Prochlorococcaceae</taxon>
        <taxon>Cyanobium</taxon>
    </lineage>
</organism>
<gene>
    <name evidence="1" type="ORF">VB739_07445</name>
</gene>
<evidence type="ECO:0000313" key="1">
    <source>
        <dbReference type="EMBL" id="MEA5442382.1"/>
    </source>
</evidence>
<accession>A0ABU5SVJ1</accession>
<proteinExistence type="predicted"/>
<dbReference type="Proteomes" id="UP001302329">
    <property type="component" value="Unassembled WGS sequence"/>
</dbReference>
<dbReference type="EMBL" id="JAYGHY010000017">
    <property type="protein sequence ID" value="MEA5442382.1"/>
    <property type="molecule type" value="Genomic_DNA"/>
</dbReference>